<dbReference type="SUPFAM" id="SSF56281">
    <property type="entry name" value="Metallo-hydrolase/oxidoreductase"/>
    <property type="match status" value="1"/>
</dbReference>
<feature type="domain" description="Metallo-beta-lactamase" evidence="5">
    <location>
        <begin position="32"/>
        <end position="234"/>
    </location>
</feature>
<reference evidence="6 7" key="1">
    <citation type="submission" date="2020-04" db="EMBL/GenBank/DDBJ databases">
        <title>Flammeovirga sp. SR4, a novel species isolated from seawater.</title>
        <authorList>
            <person name="Wang X."/>
        </authorList>
    </citation>
    <scope>NUCLEOTIDE SEQUENCE [LARGE SCALE GENOMIC DNA]</scope>
    <source>
        <strain evidence="6 7">SR4</strain>
    </source>
</reference>
<dbReference type="Proteomes" id="UP000585050">
    <property type="component" value="Unassembled WGS sequence"/>
</dbReference>
<protein>
    <submittedName>
        <fullName evidence="6">N-acyl homoserine lactonase family protein</fullName>
    </submittedName>
</protein>
<keyword evidence="3" id="KW-0378">Hydrolase</keyword>
<evidence type="ECO:0000256" key="1">
    <source>
        <dbReference type="ARBA" id="ARBA00007749"/>
    </source>
</evidence>
<dbReference type="AlphaFoldDB" id="A0A7X8XY06"/>
<proteinExistence type="inferred from homology"/>
<dbReference type="PANTHER" id="PTHR42978:SF3">
    <property type="entry name" value="BLR3078 PROTEIN"/>
    <property type="match status" value="1"/>
</dbReference>
<dbReference type="InterPro" id="IPR051013">
    <property type="entry name" value="MBL_superfamily_lactonases"/>
</dbReference>
<dbReference type="InterPro" id="IPR001279">
    <property type="entry name" value="Metallo-B-lactamas"/>
</dbReference>
<dbReference type="EMBL" id="JABAIL010000008">
    <property type="protein sequence ID" value="NLR93766.1"/>
    <property type="molecule type" value="Genomic_DNA"/>
</dbReference>
<keyword evidence="2" id="KW-0479">Metal-binding</keyword>
<gene>
    <name evidence="6" type="ORF">HGP29_21375</name>
</gene>
<dbReference type="CDD" id="cd07729">
    <property type="entry name" value="AHL_lactonase_MBL-fold"/>
    <property type="match status" value="1"/>
</dbReference>
<dbReference type="PANTHER" id="PTHR42978">
    <property type="entry name" value="QUORUM-QUENCHING LACTONASE YTNP-RELATED-RELATED"/>
    <property type="match status" value="1"/>
</dbReference>
<comment type="similarity">
    <text evidence="1">Belongs to the metallo-beta-lactamase superfamily.</text>
</comment>
<evidence type="ECO:0000256" key="3">
    <source>
        <dbReference type="ARBA" id="ARBA00022801"/>
    </source>
</evidence>
<dbReference type="GO" id="GO:0016787">
    <property type="term" value="F:hydrolase activity"/>
    <property type="evidence" value="ECO:0007669"/>
    <property type="project" value="UniProtKB-KW"/>
</dbReference>
<dbReference type="SMART" id="SM00849">
    <property type="entry name" value="Lactamase_B"/>
    <property type="match status" value="1"/>
</dbReference>
<dbReference type="Pfam" id="PF00753">
    <property type="entry name" value="Lactamase_B"/>
    <property type="match status" value="1"/>
</dbReference>
<keyword evidence="7" id="KW-1185">Reference proteome</keyword>
<evidence type="ECO:0000313" key="6">
    <source>
        <dbReference type="EMBL" id="NLR93766.1"/>
    </source>
</evidence>
<dbReference type="InterPro" id="IPR036866">
    <property type="entry name" value="RibonucZ/Hydroxyglut_hydro"/>
</dbReference>
<dbReference type="GO" id="GO:0046872">
    <property type="term" value="F:metal ion binding"/>
    <property type="evidence" value="ECO:0007669"/>
    <property type="project" value="UniProtKB-KW"/>
</dbReference>
<dbReference type="Gene3D" id="3.60.15.10">
    <property type="entry name" value="Ribonuclease Z/Hydroxyacylglutathione hydrolase-like"/>
    <property type="match status" value="1"/>
</dbReference>
<organism evidence="6 7">
    <name type="scientific">Flammeovirga agarivorans</name>
    <dbReference type="NCBI Taxonomy" id="2726742"/>
    <lineage>
        <taxon>Bacteria</taxon>
        <taxon>Pseudomonadati</taxon>
        <taxon>Bacteroidota</taxon>
        <taxon>Cytophagia</taxon>
        <taxon>Cytophagales</taxon>
        <taxon>Flammeovirgaceae</taxon>
        <taxon>Flammeovirga</taxon>
    </lineage>
</organism>
<keyword evidence="4" id="KW-0862">Zinc</keyword>
<evidence type="ECO:0000256" key="2">
    <source>
        <dbReference type="ARBA" id="ARBA00022723"/>
    </source>
</evidence>
<evidence type="ECO:0000259" key="5">
    <source>
        <dbReference type="SMART" id="SM00849"/>
    </source>
</evidence>
<accession>A0A7X8XY06</accession>
<sequence length="250" mass="28663">MKLYVLYAGEITCTDRSQLDSNSNDQNEIELANPIFLIDHPKGKVMWDAGLSDQLIEVEEDIEAWIFKLRMKKTVLSQLEEIGVPPESIDYFAFSHIHNDHTGNANYFKSAQLVMQEKEYHLAFQADPLPVNYKDYQELKDSTVIKLHGDYDLFGDGKIRFISTPGHTAGHQSLLLKLEKTGSILISGDIAYYKENYQNKGIPTFNSDKEESLASLDKVQRILDQENAQLWIQHDKAHFDSLSLSPKYYE</sequence>
<evidence type="ECO:0000313" key="7">
    <source>
        <dbReference type="Proteomes" id="UP000585050"/>
    </source>
</evidence>
<comment type="caution">
    <text evidence="6">The sequence shown here is derived from an EMBL/GenBank/DDBJ whole genome shotgun (WGS) entry which is preliminary data.</text>
</comment>
<name>A0A7X8XY06_9BACT</name>
<evidence type="ECO:0000256" key="4">
    <source>
        <dbReference type="ARBA" id="ARBA00022833"/>
    </source>
</evidence>
<dbReference type="RefSeq" id="WP_168884480.1">
    <property type="nucleotide sequence ID" value="NZ_JABAIL010000008.1"/>
</dbReference>